<dbReference type="InterPro" id="IPR052563">
    <property type="entry name" value="FliK"/>
</dbReference>
<feature type="compositionally biased region" description="Polar residues" evidence="1">
    <location>
        <begin position="33"/>
        <end position="43"/>
    </location>
</feature>
<organism evidence="3 4">
    <name type="scientific">Alteromonas australica</name>
    <dbReference type="NCBI Taxonomy" id="589873"/>
    <lineage>
        <taxon>Bacteria</taxon>
        <taxon>Pseudomonadati</taxon>
        <taxon>Pseudomonadota</taxon>
        <taxon>Gammaproteobacteria</taxon>
        <taxon>Alteromonadales</taxon>
        <taxon>Alteromonadaceae</taxon>
        <taxon>Alteromonas/Salinimonas group</taxon>
        <taxon>Alteromonas</taxon>
    </lineage>
</organism>
<evidence type="ECO:0000313" key="4">
    <source>
        <dbReference type="Proteomes" id="UP000056090"/>
    </source>
</evidence>
<dbReference type="RefSeq" id="WP_052364293.1">
    <property type="nucleotide sequence ID" value="NZ_CBCSKJ010000001.1"/>
</dbReference>
<dbReference type="InterPro" id="IPR021136">
    <property type="entry name" value="Flagellar_hook_control-like_C"/>
</dbReference>
<dbReference type="EMBL" id="CP008849">
    <property type="protein sequence ID" value="AIF98153.1"/>
    <property type="molecule type" value="Genomic_DNA"/>
</dbReference>
<evidence type="ECO:0000259" key="2">
    <source>
        <dbReference type="Pfam" id="PF02120"/>
    </source>
</evidence>
<feature type="compositionally biased region" description="Basic and acidic residues" evidence="1">
    <location>
        <begin position="116"/>
        <end position="134"/>
    </location>
</feature>
<dbReference type="PANTHER" id="PTHR37533">
    <property type="entry name" value="FLAGELLAR HOOK-LENGTH CONTROL PROTEIN"/>
    <property type="match status" value="1"/>
</dbReference>
<feature type="domain" description="Flagellar hook-length control protein-like C-terminal" evidence="2">
    <location>
        <begin position="618"/>
        <end position="700"/>
    </location>
</feature>
<dbReference type="Gene3D" id="3.30.750.140">
    <property type="match status" value="1"/>
</dbReference>
<feature type="compositionally biased region" description="Basic and acidic residues" evidence="1">
    <location>
        <begin position="47"/>
        <end position="99"/>
    </location>
</feature>
<gene>
    <name evidence="3" type="ORF">EP13_05235</name>
</gene>
<dbReference type="PANTHER" id="PTHR37533:SF2">
    <property type="entry name" value="FLAGELLAR HOOK-LENGTH CONTROL PROTEIN"/>
    <property type="match status" value="1"/>
</dbReference>
<dbReference type="AlphaFoldDB" id="A0A075NXG6"/>
<accession>A0A075NXG6</accession>
<evidence type="ECO:0000256" key="1">
    <source>
        <dbReference type="SAM" id="MobiDB-lite"/>
    </source>
</evidence>
<protein>
    <recommendedName>
        <fullName evidence="2">Flagellar hook-length control protein-like C-terminal domain-containing protein</fullName>
    </recommendedName>
</protein>
<feature type="region of interest" description="Disordered" evidence="1">
    <location>
        <begin position="1"/>
        <end position="201"/>
    </location>
</feature>
<reference evidence="3 4" key="1">
    <citation type="submission" date="2014-06" db="EMBL/GenBank/DDBJ databases">
        <title>Genomes of Alteromonas australica, a world apart.</title>
        <authorList>
            <person name="Gonzaga A."/>
            <person name="Lopez-Perez M."/>
            <person name="Rodriguez-Valera F."/>
        </authorList>
    </citation>
    <scope>NUCLEOTIDE SEQUENCE [LARGE SCALE GENOMIC DNA]</scope>
    <source>
        <strain evidence="3 4">H 17</strain>
    </source>
</reference>
<dbReference type="GeneID" id="78257019"/>
<feature type="compositionally biased region" description="Polar residues" evidence="1">
    <location>
        <begin position="697"/>
        <end position="718"/>
    </location>
</feature>
<dbReference type="KEGG" id="aal:EP13_05235"/>
<keyword evidence="4" id="KW-1185">Reference proteome</keyword>
<dbReference type="Pfam" id="PF02120">
    <property type="entry name" value="Flg_hook"/>
    <property type="match status" value="1"/>
</dbReference>
<feature type="compositionally biased region" description="Polar residues" evidence="1">
    <location>
        <begin position="1"/>
        <end position="12"/>
    </location>
</feature>
<dbReference type="InterPro" id="IPR038610">
    <property type="entry name" value="FliK-like_C_sf"/>
</dbReference>
<feature type="compositionally biased region" description="Polar residues" evidence="1">
    <location>
        <begin position="100"/>
        <end position="115"/>
    </location>
</feature>
<sequence length="746" mass="80362">MMQQVAAQNTDSAALPFATSKPAKAVEAGISAESRSQNNQAFQQAFDDARLKREDLAQEKKLARRDSLEQEQNLEREESLQRQESLQREENLQRKENRELQASTKNNAENASKSSAKPEQDKAASHQVSDDETKGAQQAALDDQDNLAQSEKSDAANQPLIDSTDESSLIGELDNSDVTQDASEDSLFSGESELSPEKPTPDALKERLHALLNGEKQEDTFIRADLPVKSHLVTDDEVNTENENATRWIDYVDAVLAAKGEGKSANAETGETNPQVATFDELLNEDGAMADNAYLAEMLEALNAEASASMADGDKPHLLGEEVLSITQQLMGELTQDNDEVSDEALATLKALTAVIQDTSSENATWNTELDALLAQFSSVSTDLNGDPALTDAETLSLASLSEDEVLVLSLMKDALAQLQQTDGVKIPESATADPKAMGSENEVLTPNLAELEGTWADELTNMLASMSPESAQKATEAIAQRLAASVPSATQAQQEAIKTSIAAGINEYQQQIAQGREPGIDLQSIIDGAANEAGLSSAQMQQLNAQTEAQVGQFMQLVNQTQGAAHQALQSQMMNVDTQLVENGQLKSEASKQQQQFEGFDKAVNIHKPEGQQQLNEKIRWMVNARNTMAEIRLDPPELGSMQVRVNVSGDAASVSFVVQSQQAKDALADAMPRLKEMLAEQGLELGDAEVRKDNSSQSGESGQQLAGSGNGQQNGDEMSDGADDTHVVEQAVTRQAKGGIDYYA</sequence>
<feature type="region of interest" description="Disordered" evidence="1">
    <location>
        <begin position="692"/>
        <end position="746"/>
    </location>
</feature>
<dbReference type="CDD" id="cd17470">
    <property type="entry name" value="T3SS_Flik_C"/>
    <property type="match status" value="1"/>
</dbReference>
<dbReference type="eggNOG" id="COG3144">
    <property type="taxonomic scope" value="Bacteria"/>
</dbReference>
<name>A0A075NXG6_9ALTE</name>
<proteinExistence type="predicted"/>
<dbReference type="Proteomes" id="UP000056090">
    <property type="component" value="Chromosome"/>
</dbReference>
<evidence type="ECO:0000313" key="3">
    <source>
        <dbReference type="EMBL" id="AIF98153.1"/>
    </source>
</evidence>